<dbReference type="AlphaFoldDB" id="A0A4P2PXU9"/>
<dbReference type="GO" id="GO:0016887">
    <property type="term" value="F:ATP hydrolysis activity"/>
    <property type="evidence" value="ECO:0007669"/>
    <property type="project" value="InterPro"/>
</dbReference>
<evidence type="ECO:0000256" key="1">
    <source>
        <dbReference type="ARBA" id="ARBA00005417"/>
    </source>
</evidence>
<sequence>MIEVEHLSKSYGPHLAVSDLSFRVSQGEIVGFLGPNGAGKSTTLRILAGFLGATSGRVRVAGYDLAEEPMRARASLGYMPETSPLYPEMRVSEYLAFRAELKLVPRRARREAVARALSDARIEDVASVMIGHLSKGYRQRVGLADALVGDPPLLILDEPTAGLDPNQIREVRALVRRLGRDRTVLLSTHILSEVEATCTRALVIARGRLVAEGSIDEIRAMRRSSGVRVAVRGAADAALALARGAAQVRAAEAEAAGDVTRLKVEFDAGADVGEATERLVRALVGGGLGVREIVPHTPSLEQVFSELTGTGGGDEEQGAGGGEPAAPAPEGEPPARAARKQGSAGRRGAARERR</sequence>
<dbReference type="Gene3D" id="3.40.50.300">
    <property type="entry name" value="P-loop containing nucleotide triphosphate hydrolases"/>
    <property type="match status" value="1"/>
</dbReference>
<dbReference type="OrthoDB" id="9809450at2"/>
<evidence type="ECO:0000256" key="5">
    <source>
        <dbReference type="SAM" id="MobiDB-lite"/>
    </source>
</evidence>
<dbReference type="InterPro" id="IPR003593">
    <property type="entry name" value="AAA+_ATPase"/>
</dbReference>
<dbReference type="RefSeq" id="WP_129346957.1">
    <property type="nucleotide sequence ID" value="NZ_CP012670.1"/>
</dbReference>
<reference evidence="7 8" key="1">
    <citation type="submission" date="2015-09" db="EMBL/GenBank/DDBJ databases">
        <title>Sorangium comparison.</title>
        <authorList>
            <person name="Zaburannyi N."/>
            <person name="Bunk B."/>
            <person name="Overmann J."/>
            <person name="Mueller R."/>
        </authorList>
    </citation>
    <scope>NUCLEOTIDE SEQUENCE [LARGE SCALE GENOMIC DNA]</scope>
    <source>
        <strain evidence="7 8">So ceGT47</strain>
    </source>
</reference>
<keyword evidence="2" id="KW-0813">Transport</keyword>
<dbReference type="PANTHER" id="PTHR43335:SF4">
    <property type="entry name" value="ABC TRANSPORTER, ATP-BINDING PROTEIN"/>
    <property type="match status" value="1"/>
</dbReference>
<dbReference type="InterPro" id="IPR027417">
    <property type="entry name" value="P-loop_NTPase"/>
</dbReference>
<dbReference type="Proteomes" id="UP000295781">
    <property type="component" value="Chromosome"/>
</dbReference>
<keyword evidence="4" id="KW-0067">ATP-binding</keyword>
<feature type="region of interest" description="Disordered" evidence="5">
    <location>
        <begin position="305"/>
        <end position="354"/>
    </location>
</feature>
<dbReference type="EMBL" id="CP012670">
    <property type="protein sequence ID" value="AUX21667.1"/>
    <property type="molecule type" value="Genomic_DNA"/>
</dbReference>
<dbReference type="InterPro" id="IPR003439">
    <property type="entry name" value="ABC_transporter-like_ATP-bd"/>
</dbReference>
<feature type="compositionally biased region" description="Low complexity" evidence="5">
    <location>
        <begin position="333"/>
        <end position="347"/>
    </location>
</feature>
<dbReference type="Pfam" id="PF00005">
    <property type="entry name" value="ABC_tran"/>
    <property type="match status" value="1"/>
</dbReference>
<dbReference type="PANTHER" id="PTHR43335">
    <property type="entry name" value="ABC TRANSPORTER, ATP-BINDING PROTEIN"/>
    <property type="match status" value="1"/>
</dbReference>
<evidence type="ECO:0000313" key="8">
    <source>
        <dbReference type="Proteomes" id="UP000295781"/>
    </source>
</evidence>
<evidence type="ECO:0000313" key="7">
    <source>
        <dbReference type="EMBL" id="AUX21667.1"/>
    </source>
</evidence>
<dbReference type="SMART" id="SM00382">
    <property type="entry name" value="AAA"/>
    <property type="match status" value="1"/>
</dbReference>
<evidence type="ECO:0000256" key="4">
    <source>
        <dbReference type="ARBA" id="ARBA00022840"/>
    </source>
</evidence>
<dbReference type="GO" id="GO:0005524">
    <property type="term" value="F:ATP binding"/>
    <property type="evidence" value="ECO:0007669"/>
    <property type="project" value="UniProtKB-KW"/>
</dbReference>
<keyword evidence="3" id="KW-0547">Nucleotide-binding</keyword>
<accession>A0A4P2PXU9</accession>
<gene>
    <name evidence="7" type="ORF">SOCEGT47_021540</name>
</gene>
<evidence type="ECO:0000259" key="6">
    <source>
        <dbReference type="PROSITE" id="PS50893"/>
    </source>
</evidence>
<protein>
    <submittedName>
        <fullName evidence="7">ABC transporter</fullName>
    </submittedName>
</protein>
<proteinExistence type="inferred from homology"/>
<feature type="domain" description="ABC transporter" evidence="6">
    <location>
        <begin position="2"/>
        <end position="231"/>
    </location>
</feature>
<dbReference type="SUPFAM" id="SSF52540">
    <property type="entry name" value="P-loop containing nucleoside triphosphate hydrolases"/>
    <property type="match status" value="1"/>
</dbReference>
<dbReference type="CDD" id="cd03230">
    <property type="entry name" value="ABC_DR_subfamily_A"/>
    <property type="match status" value="1"/>
</dbReference>
<evidence type="ECO:0000256" key="2">
    <source>
        <dbReference type="ARBA" id="ARBA00022448"/>
    </source>
</evidence>
<name>A0A4P2PXU9_SORCE</name>
<evidence type="ECO:0000256" key="3">
    <source>
        <dbReference type="ARBA" id="ARBA00022741"/>
    </source>
</evidence>
<dbReference type="PROSITE" id="PS50893">
    <property type="entry name" value="ABC_TRANSPORTER_2"/>
    <property type="match status" value="1"/>
</dbReference>
<organism evidence="7 8">
    <name type="scientific">Sorangium cellulosum</name>
    <name type="common">Polyangium cellulosum</name>
    <dbReference type="NCBI Taxonomy" id="56"/>
    <lineage>
        <taxon>Bacteria</taxon>
        <taxon>Pseudomonadati</taxon>
        <taxon>Myxococcota</taxon>
        <taxon>Polyangia</taxon>
        <taxon>Polyangiales</taxon>
        <taxon>Polyangiaceae</taxon>
        <taxon>Sorangium</taxon>
    </lineage>
</organism>
<comment type="similarity">
    <text evidence="1">Belongs to the ABC transporter superfamily.</text>
</comment>